<reference evidence="2 3" key="1">
    <citation type="submission" date="2018-06" db="EMBL/GenBank/DDBJ databases">
        <title>Chryseolinea flavus sp. nov., a member of the phylum Bacteroidetes isolated from soil.</title>
        <authorList>
            <person name="Li Y."/>
            <person name="Wang J."/>
        </authorList>
    </citation>
    <scope>NUCLEOTIDE SEQUENCE [LARGE SCALE GENOMIC DNA]</scope>
    <source>
        <strain evidence="2 3">SDU1-6</strain>
    </source>
</reference>
<dbReference type="InterPro" id="IPR041698">
    <property type="entry name" value="Methyltransf_25"/>
</dbReference>
<keyword evidence="2" id="KW-0808">Transferase</keyword>
<comment type="caution">
    <text evidence="2">The sequence shown here is derived from an EMBL/GenBank/DDBJ whole genome shotgun (WGS) entry which is preliminary data.</text>
</comment>
<dbReference type="Pfam" id="PF13649">
    <property type="entry name" value="Methyltransf_25"/>
    <property type="match status" value="1"/>
</dbReference>
<dbReference type="GO" id="GO:0032259">
    <property type="term" value="P:methylation"/>
    <property type="evidence" value="ECO:0007669"/>
    <property type="project" value="UniProtKB-KW"/>
</dbReference>
<dbReference type="Gene3D" id="3.40.50.150">
    <property type="entry name" value="Vaccinia Virus protein VP39"/>
    <property type="match status" value="1"/>
</dbReference>
<proteinExistence type="predicted"/>
<dbReference type="AlphaFoldDB" id="A0A364Y8F4"/>
<keyword evidence="2" id="KW-0489">Methyltransferase</keyword>
<evidence type="ECO:0000313" key="3">
    <source>
        <dbReference type="Proteomes" id="UP000251889"/>
    </source>
</evidence>
<keyword evidence="3" id="KW-1185">Reference proteome</keyword>
<dbReference type="RefSeq" id="WP_112745482.1">
    <property type="nucleotide sequence ID" value="NZ_QMFY01000001.1"/>
</dbReference>
<dbReference type="CDD" id="cd02440">
    <property type="entry name" value="AdoMet_MTases"/>
    <property type="match status" value="1"/>
</dbReference>
<dbReference type="GO" id="GO:0008168">
    <property type="term" value="F:methyltransferase activity"/>
    <property type="evidence" value="ECO:0007669"/>
    <property type="project" value="UniProtKB-KW"/>
</dbReference>
<sequence>MSTKRHYDNHLGNIYVWMCGSFEEKRAAQQSYFENNDVTPNNGKLAIDLGSGHGIQTVALANLGFEVTAVDFNVQLLNALKENIARRDVTIVCDDFLTYLKQCTVAPALIVCMGDTLTHLESIHDVDKLFEMAHAKLLLRGKLILSFRDLSQELVGTQRFIPVQSDATRILTCFLEYLPDKVVVHDLLHEFVGDQWKQSVSAYSKLRLSESDVSTLLVKHQFTLKKSETINGMTYITAEKSTTL</sequence>
<dbReference type="Proteomes" id="UP000251889">
    <property type="component" value="Unassembled WGS sequence"/>
</dbReference>
<dbReference type="OrthoDB" id="9804312at2"/>
<name>A0A364Y8F4_9BACT</name>
<evidence type="ECO:0000259" key="1">
    <source>
        <dbReference type="Pfam" id="PF13649"/>
    </source>
</evidence>
<dbReference type="InterPro" id="IPR029063">
    <property type="entry name" value="SAM-dependent_MTases_sf"/>
</dbReference>
<organism evidence="2 3">
    <name type="scientific">Pseudochryseolinea flava</name>
    <dbReference type="NCBI Taxonomy" id="2059302"/>
    <lineage>
        <taxon>Bacteria</taxon>
        <taxon>Pseudomonadati</taxon>
        <taxon>Bacteroidota</taxon>
        <taxon>Cytophagia</taxon>
        <taxon>Cytophagales</taxon>
        <taxon>Fulvivirgaceae</taxon>
        <taxon>Pseudochryseolinea</taxon>
    </lineage>
</organism>
<gene>
    <name evidence="2" type="ORF">DQQ10_04060</name>
</gene>
<dbReference type="SUPFAM" id="SSF53335">
    <property type="entry name" value="S-adenosyl-L-methionine-dependent methyltransferases"/>
    <property type="match status" value="1"/>
</dbReference>
<dbReference type="EMBL" id="QMFY01000001">
    <property type="protein sequence ID" value="RAW03267.1"/>
    <property type="molecule type" value="Genomic_DNA"/>
</dbReference>
<protein>
    <submittedName>
        <fullName evidence="2">SAM-dependent methyltransferase</fullName>
    </submittedName>
</protein>
<feature type="domain" description="Methyltransferase" evidence="1">
    <location>
        <begin position="47"/>
        <end position="134"/>
    </location>
</feature>
<accession>A0A364Y8F4</accession>
<evidence type="ECO:0000313" key="2">
    <source>
        <dbReference type="EMBL" id="RAW03267.1"/>
    </source>
</evidence>